<dbReference type="EMBL" id="JMEE01000031">
    <property type="protein sequence ID" value="RWR01967.1"/>
    <property type="molecule type" value="Genomic_DNA"/>
</dbReference>
<dbReference type="Pfam" id="PF06904">
    <property type="entry name" value="Extensin-like_C"/>
    <property type="match status" value="1"/>
</dbReference>
<organism evidence="2 3">
    <name type="scientific">[Pantoea] beijingensis</name>
    <dbReference type="NCBI Taxonomy" id="1324864"/>
    <lineage>
        <taxon>Bacteria</taxon>
        <taxon>Pseudomonadati</taxon>
        <taxon>Pseudomonadota</taxon>
        <taxon>Gammaproteobacteria</taxon>
        <taxon>Enterobacterales</taxon>
        <taxon>Erwiniaceae</taxon>
        <taxon>Erwinia</taxon>
    </lineage>
</organism>
<dbReference type="AlphaFoldDB" id="A0A443IDP4"/>
<feature type="domain" description="Extensin-like C-terminal" evidence="1">
    <location>
        <begin position="59"/>
        <end position="232"/>
    </location>
</feature>
<dbReference type="InterPro" id="IPR009683">
    <property type="entry name" value="Extensin-like_C"/>
</dbReference>
<evidence type="ECO:0000313" key="3">
    <source>
        <dbReference type="Proteomes" id="UP000288794"/>
    </source>
</evidence>
<sequence length="232" mass="26135">MKIFIGLLIAVLGLTATIPWVKRYVPSQYNPFIPLSITDPATFITRYKLKKLTNNLPLCMAVLERARSAGQITFSLPPAIRGNCPLSHPVRIQRFGKIELSSSFLASCPMAVRSAMFVLQLSKQNGENTTFSPLMRIEHVGSYACRNIYHRAQGRLSEHATAEAWDVTDFQFKSGEKIGVQRNWKRPEGKARWLHQTFQQSCGYFGNSLGPDYNAAHASHFHFGLRGYGLCR</sequence>
<comment type="caution">
    <text evidence="2">The sequence shown here is derived from an EMBL/GenBank/DDBJ whole genome shotgun (WGS) entry which is preliminary data.</text>
</comment>
<keyword evidence="3" id="KW-1185">Reference proteome</keyword>
<gene>
    <name evidence="2" type="ORF">ED28_10040</name>
</gene>
<protein>
    <submittedName>
        <fullName evidence="2">Extensin</fullName>
    </submittedName>
</protein>
<dbReference type="Proteomes" id="UP000288794">
    <property type="component" value="Unassembled WGS sequence"/>
</dbReference>
<reference evidence="2 3" key="1">
    <citation type="submission" date="2014-04" db="EMBL/GenBank/DDBJ databases">
        <title>Draft genome sequence of Pantoea beijingensis strain LMG 27579, an emerging pathogen to Pleurotus eryngii with potential industrial application.</title>
        <authorList>
            <person name="Xu F."/>
            <person name="Liu Y."/>
            <person name="Wang S."/>
            <person name="Yin Y."/>
            <person name="Ma Y."/>
            <person name="Zhao S."/>
            <person name="Rong C."/>
        </authorList>
    </citation>
    <scope>NUCLEOTIDE SEQUENCE [LARGE SCALE GENOMIC DNA]</scope>
    <source>
        <strain evidence="2 3">LMG 27579</strain>
    </source>
</reference>
<evidence type="ECO:0000259" key="1">
    <source>
        <dbReference type="Pfam" id="PF06904"/>
    </source>
</evidence>
<evidence type="ECO:0000313" key="2">
    <source>
        <dbReference type="EMBL" id="RWR01967.1"/>
    </source>
</evidence>
<accession>A0A443IDP4</accession>
<dbReference type="RefSeq" id="WP_128177571.1">
    <property type="nucleotide sequence ID" value="NZ_CP071409.1"/>
</dbReference>
<name>A0A443IDP4_9GAMM</name>
<proteinExistence type="predicted"/>